<dbReference type="GO" id="GO:0007059">
    <property type="term" value="P:chromosome segregation"/>
    <property type="evidence" value="ECO:0007669"/>
    <property type="project" value="UniProtKB-KW"/>
</dbReference>
<comment type="similarity">
    <text evidence="2">Belongs to the ParB family.</text>
</comment>
<protein>
    <submittedName>
        <fullName evidence="7">ParB family chromosome partitioning protein</fullName>
    </submittedName>
</protein>
<dbReference type="InterPro" id="IPR036086">
    <property type="entry name" value="ParB/Sulfiredoxin_sf"/>
</dbReference>
<feature type="compositionally biased region" description="Basic and acidic residues" evidence="5">
    <location>
        <begin position="19"/>
        <end position="57"/>
    </location>
</feature>
<dbReference type="Pfam" id="PF17762">
    <property type="entry name" value="HTH_ParB"/>
    <property type="match status" value="1"/>
</dbReference>
<gene>
    <name evidence="7" type="ORF">EV209_2188</name>
</gene>
<organism evidence="7 8">
    <name type="scientific">Cuneatibacter caecimuris</name>
    <dbReference type="NCBI Taxonomy" id="1796618"/>
    <lineage>
        <taxon>Bacteria</taxon>
        <taxon>Bacillati</taxon>
        <taxon>Bacillota</taxon>
        <taxon>Clostridia</taxon>
        <taxon>Lachnospirales</taxon>
        <taxon>Lachnospiraceae</taxon>
        <taxon>Cuneatibacter</taxon>
    </lineage>
</organism>
<dbReference type="InterPro" id="IPR041468">
    <property type="entry name" value="HTH_ParB/Spo0J"/>
</dbReference>
<dbReference type="Pfam" id="PF23552">
    <property type="entry name" value="ParB_C"/>
    <property type="match status" value="1"/>
</dbReference>
<name>A0A4Q7P352_9FIRM</name>
<comment type="caution">
    <text evidence="7">The sequence shown here is derived from an EMBL/GenBank/DDBJ whole genome shotgun (WGS) entry which is preliminary data.</text>
</comment>
<dbReference type="Gene3D" id="3.90.1530.30">
    <property type="match status" value="1"/>
</dbReference>
<evidence type="ECO:0000256" key="4">
    <source>
        <dbReference type="ARBA" id="ARBA00023125"/>
    </source>
</evidence>
<evidence type="ECO:0000256" key="5">
    <source>
        <dbReference type="SAM" id="MobiDB-lite"/>
    </source>
</evidence>
<reference evidence="7 8" key="1">
    <citation type="submission" date="2019-02" db="EMBL/GenBank/DDBJ databases">
        <title>Genomic Encyclopedia of Type Strains, Phase IV (KMG-IV): sequencing the most valuable type-strain genomes for metagenomic binning, comparative biology and taxonomic classification.</title>
        <authorList>
            <person name="Goeker M."/>
        </authorList>
    </citation>
    <scope>NUCLEOTIDE SEQUENCE [LARGE SCALE GENOMIC DNA]</scope>
    <source>
        <strain evidence="7 8">DSM 29486</strain>
    </source>
</reference>
<dbReference type="FunFam" id="3.90.1530.30:FF:000001">
    <property type="entry name" value="Chromosome partitioning protein ParB"/>
    <property type="match status" value="1"/>
</dbReference>
<evidence type="ECO:0000256" key="3">
    <source>
        <dbReference type="ARBA" id="ARBA00022829"/>
    </source>
</evidence>
<accession>A0A4Q7P352</accession>
<dbReference type="GO" id="GO:0045881">
    <property type="term" value="P:positive regulation of sporulation resulting in formation of a cellular spore"/>
    <property type="evidence" value="ECO:0007669"/>
    <property type="project" value="TreeGrafter"/>
</dbReference>
<dbReference type="InterPro" id="IPR003115">
    <property type="entry name" value="ParB_N"/>
</dbReference>
<comment type="subcellular location">
    <subcellularLocation>
        <location evidence="1">Cytoplasm</location>
        <location evidence="1">Nucleoid</location>
    </subcellularLocation>
</comment>
<dbReference type="SUPFAM" id="SSF109709">
    <property type="entry name" value="KorB DNA-binding domain-like"/>
    <property type="match status" value="1"/>
</dbReference>
<dbReference type="FunFam" id="1.10.10.2830:FF:000001">
    <property type="entry name" value="Chromosome partitioning protein ParB"/>
    <property type="match status" value="1"/>
</dbReference>
<dbReference type="AlphaFoldDB" id="A0A4Q7P352"/>
<dbReference type="Gene3D" id="1.10.10.2830">
    <property type="match status" value="1"/>
</dbReference>
<dbReference type="EMBL" id="SGXF01000004">
    <property type="protein sequence ID" value="RZS94346.1"/>
    <property type="molecule type" value="Genomic_DNA"/>
</dbReference>
<dbReference type="PANTHER" id="PTHR33375">
    <property type="entry name" value="CHROMOSOME-PARTITIONING PROTEIN PARB-RELATED"/>
    <property type="match status" value="1"/>
</dbReference>
<dbReference type="SUPFAM" id="SSF110849">
    <property type="entry name" value="ParB/Sulfiredoxin"/>
    <property type="match status" value="1"/>
</dbReference>
<dbReference type="InterPro" id="IPR057240">
    <property type="entry name" value="ParB_dimer_C"/>
</dbReference>
<dbReference type="InterPro" id="IPR004437">
    <property type="entry name" value="ParB/RepB/Spo0J"/>
</dbReference>
<dbReference type="PANTHER" id="PTHR33375:SF1">
    <property type="entry name" value="CHROMOSOME-PARTITIONING PROTEIN PARB-RELATED"/>
    <property type="match status" value="1"/>
</dbReference>
<dbReference type="GO" id="GO:0009295">
    <property type="term" value="C:nucleoid"/>
    <property type="evidence" value="ECO:0007669"/>
    <property type="project" value="UniProtKB-SubCell"/>
</dbReference>
<dbReference type="Proteomes" id="UP000292927">
    <property type="component" value="Unassembled WGS sequence"/>
</dbReference>
<evidence type="ECO:0000313" key="7">
    <source>
        <dbReference type="EMBL" id="RZS94346.1"/>
    </source>
</evidence>
<dbReference type="InterPro" id="IPR050336">
    <property type="entry name" value="Chromosome_partition/occlusion"/>
</dbReference>
<dbReference type="RefSeq" id="WP_130435465.1">
    <property type="nucleotide sequence ID" value="NZ_SGXF01000004.1"/>
</dbReference>
<evidence type="ECO:0000256" key="2">
    <source>
        <dbReference type="ARBA" id="ARBA00006295"/>
    </source>
</evidence>
<keyword evidence="8" id="KW-1185">Reference proteome</keyword>
<evidence type="ECO:0000256" key="1">
    <source>
        <dbReference type="ARBA" id="ARBA00004453"/>
    </source>
</evidence>
<evidence type="ECO:0000313" key="8">
    <source>
        <dbReference type="Proteomes" id="UP000292927"/>
    </source>
</evidence>
<dbReference type="OrthoDB" id="9802051at2"/>
<feature type="domain" description="ParB-like N-terminal" evidence="6">
    <location>
        <begin position="42"/>
        <end position="131"/>
    </location>
</feature>
<dbReference type="Pfam" id="PF02195">
    <property type="entry name" value="ParB_N"/>
    <property type="match status" value="1"/>
</dbReference>
<keyword evidence="3" id="KW-0159">Chromosome partition</keyword>
<proteinExistence type="inferred from homology"/>
<dbReference type="NCBIfam" id="TIGR00180">
    <property type="entry name" value="parB_part"/>
    <property type="match status" value="1"/>
</dbReference>
<dbReference type="SMART" id="SM00470">
    <property type="entry name" value="ParB"/>
    <property type="match status" value="1"/>
</dbReference>
<evidence type="ECO:0000259" key="6">
    <source>
        <dbReference type="SMART" id="SM00470"/>
    </source>
</evidence>
<dbReference type="CDD" id="cd16393">
    <property type="entry name" value="SPO0J_N"/>
    <property type="match status" value="1"/>
</dbReference>
<sequence length="297" mass="34659">MKKGGLGRGLDSLIPNTNIEKKNDLQKSQITKREKEDQKSEMMLRLSKIEPNRRQPRKQFDEDTLVELAESIKLYGVIQPLIVQLKGDHYEIIAGERRWRAAKLAGLKEVPVMVREYTDKEVAEISLVENLQRDDLNPIEEAMAYQRLLKEFNLKQDEVAERVSKSRTAITNSMRLLKLDEKVQEFIAEGLISTGHGKVLLAVEDKELQREIARQIIDEKLSVRETEAVVRLCLNPRPVKEEIELPHQEIYVDFEEKMKQRMGTKVKIKRKEENKGKIEIDYYSLEDFERLMQLFGI</sequence>
<feature type="region of interest" description="Disordered" evidence="5">
    <location>
        <begin position="1"/>
        <end position="57"/>
    </location>
</feature>
<dbReference type="GO" id="GO:0005694">
    <property type="term" value="C:chromosome"/>
    <property type="evidence" value="ECO:0007669"/>
    <property type="project" value="TreeGrafter"/>
</dbReference>
<dbReference type="GO" id="GO:0003677">
    <property type="term" value="F:DNA binding"/>
    <property type="evidence" value="ECO:0007669"/>
    <property type="project" value="UniProtKB-KW"/>
</dbReference>
<keyword evidence="4" id="KW-0238">DNA-binding</keyword>